<dbReference type="InterPro" id="IPR011990">
    <property type="entry name" value="TPR-like_helical_dom_sf"/>
</dbReference>
<sequence length="847" mass="96915">MRGVGNQPYLERPQIDKFLENAVKFPLVTVTAGTGYGKTQAIYSFIHKLNVNLFWFQLSERDNAGEQFWEDFIEAMEIQNKHTAEDLARMSFPSTMRQFGNYIRIPERDVHPNNKYIFVYDDFHLLKNRDVLRFIERSISTPFPNITSILISRTQIPINLMAFESKGLQAKITEEDLRFSIDEMLEYFHIQSIHLDPATAESIYKETEGWALAIHLAGLNLKHLPAGAGYIPQATRANVFKLIESQIISAISPRLRKFLIKVSLLERQPRTLLPLIGGDDKLLAEMEAIGSFIYYDSYTDNYHIHNLLLEYLNTLTDEISDEEKKGIWLIAASWCTANNRKLNAIYYYEKAGDYMGIINSMFSGIPFTIPESTGRIFLEIIDRAPRDIYDRVPETLVFRAWLLTCLQRFDEAKIEVETNIKKFESLPPSPSIEWALSGAYFIRGNIAKLEGALNGDFNFIKWYEKGSFHAERCHFALTPPLSVAPMGCYILRVYSHEKGIMEACIEAYSKMIPLLFKGLGGSYYGYDDLARGEFSFFKGDLLKAEEWILKALGKAHQKFQYEIENRAFFYLMRIYLNRGDYEKLSTLWDQVKAQLDKADYLNRHTDYDILMGWFLAQTGQLTQFASWLKNSFEESDLNTLVFGMEILVKAKYYFAAQEFPSAIAALESHANSGLHIFALGRIELKALEAACRFKLGEKEASFACLEEAWNLAKPNGFYMPFTELGRDMKAIAEAAQASMKTKIDNETLERMRLSGSAYSKRIAIVVKHYWSQTNKGPGIAVEFSRREHEVLIGIYQGLTAEEISIDCNFSINTIKSIIKRIYAKLGASNRAAAVRIALNLGILKPEK</sequence>
<dbReference type="InterPro" id="IPR016032">
    <property type="entry name" value="Sig_transdc_resp-reg_C-effctor"/>
</dbReference>
<evidence type="ECO:0000259" key="4">
    <source>
        <dbReference type="PROSITE" id="PS50043"/>
    </source>
</evidence>
<keyword evidence="2" id="KW-0238">DNA-binding</keyword>
<dbReference type="Proteomes" id="UP000009222">
    <property type="component" value="Chromosome"/>
</dbReference>
<dbReference type="EMBL" id="CP001841">
    <property type="protein sequence ID" value="AEF80357.1"/>
    <property type="molecule type" value="Genomic_DNA"/>
</dbReference>
<dbReference type="HOGENOM" id="CLU_006325_3_0_12"/>
<dbReference type="CDD" id="cd06170">
    <property type="entry name" value="LuxR_C_like"/>
    <property type="match status" value="1"/>
</dbReference>
<gene>
    <name evidence="5" type="ordered locus">TREAZ_0881</name>
</gene>
<evidence type="ECO:0000313" key="5">
    <source>
        <dbReference type="EMBL" id="AEF80357.1"/>
    </source>
</evidence>
<accession>F5Y902</accession>
<protein>
    <submittedName>
        <fullName evidence="5">Transcriptional regulator, LuxR family protein</fullName>
    </submittedName>
</protein>
<name>F5Y902_LEAAZ</name>
<dbReference type="RefSeq" id="WP_015711099.1">
    <property type="nucleotide sequence ID" value="NC_015577.1"/>
</dbReference>
<dbReference type="Gene3D" id="1.10.10.10">
    <property type="entry name" value="Winged helix-like DNA-binding domain superfamily/Winged helix DNA-binding domain"/>
    <property type="match status" value="1"/>
</dbReference>
<dbReference type="Pfam" id="PF00196">
    <property type="entry name" value="GerE"/>
    <property type="match status" value="1"/>
</dbReference>
<reference evidence="6" key="1">
    <citation type="submission" date="2009-12" db="EMBL/GenBank/DDBJ databases">
        <title>Complete sequence of Treponema azotonutricium strain ZAS-9.</title>
        <authorList>
            <person name="Tetu S.G."/>
            <person name="Matson E."/>
            <person name="Ren Q."/>
            <person name="Seshadri R."/>
            <person name="Elbourne L."/>
            <person name="Hassan K.A."/>
            <person name="Durkin A."/>
            <person name="Radune D."/>
            <person name="Mohamoud Y."/>
            <person name="Shay R."/>
            <person name="Jin S."/>
            <person name="Zhang X."/>
            <person name="Lucey K."/>
            <person name="Ballor N.R."/>
            <person name="Ottesen E."/>
            <person name="Rosenthal R."/>
            <person name="Allen A."/>
            <person name="Leadbetter J.R."/>
            <person name="Paulsen I.T."/>
        </authorList>
    </citation>
    <scope>NUCLEOTIDE SEQUENCE [LARGE SCALE GENOMIC DNA]</scope>
    <source>
        <strain evidence="6">ATCC BAA-888 / DSM 13862 / ZAS-9</strain>
    </source>
</reference>
<organism evidence="5 6">
    <name type="scientific">Leadbettera azotonutricia (strain ATCC BAA-888 / DSM 13862 / ZAS-9)</name>
    <name type="common">Treponema azotonutricium</name>
    <dbReference type="NCBI Taxonomy" id="545695"/>
    <lineage>
        <taxon>Bacteria</taxon>
        <taxon>Pseudomonadati</taxon>
        <taxon>Spirochaetota</taxon>
        <taxon>Spirochaetia</taxon>
        <taxon>Spirochaetales</taxon>
        <taxon>Breznakiellaceae</taxon>
        <taxon>Leadbettera</taxon>
    </lineage>
</organism>
<dbReference type="OrthoDB" id="9789465at2"/>
<evidence type="ECO:0000256" key="1">
    <source>
        <dbReference type="ARBA" id="ARBA00023015"/>
    </source>
</evidence>
<dbReference type="eggNOG" id="COG2909">
    <property type="taxonomic scope" value="Bacteria"/>
</dbReference>
<dbReference type="Gene3D" id="1.25.40.10">
    <property type="entry name" value="Tetratricopeptide repeat domain"/>
    <property type="match status" value="1"/>
</dbReference>
<evidence type="ECO:0000256" key="3">
    <source>
        <dbReference type="ARBA" id="ARBA00023163"/>
    </source>
</evidence>
<keyword evidence="3" id="KW-0804">Transcription</keyword>
<dbReference type="GO" id="GO:0003677">
    <property type="term" value="F:DNA binding"/>
    <property type="evidence" value="ECO:0007669"/>
    <property type="project" value="UniProtKB-KW"/>
</dbReference>
<evidence type="ECO:0000313" key="6">
    <source>
        <dbReference type="Proteomes" id="UP000009222"/>
    </source>
</evidence>
<feature type="domain" description="HTH luxR-type" evidence="4">
    <location>
        <begin position="776"/>
        <end position="841"/>
    </location>
</feature>
<dbReference type="PANTHER" id="PTHR44688:SF16">
    <property type="entry name" value="DNA-BINDING TRANSCRIPTIONAL ACTIVATOR DEVR_DOSR"/>
    <property type="match status" value="1"/>
</dbReference>
<dbReference type="GO" id="GO:0006355">
    <property type="term" value="P:regulation of DNA-templated transcription"/>
    <property type="evidence" value="ECO:0007669"/>
    <property type="project" value="InterPro"/>
</dbReference>
<dbReference type="InterPro" id="IPR000792">
    <property type="entry name" value="Tscrpt_reg_LuxR_C"/>
</dbReference>
<keyword evidence="1" id="KW-0805">Transcription regulation</keyword>
<dbReference type="STRING" id="545695.TREAZ_0881"/>
<keyword evidence="6" id="KW-1185">Reference proteome</keyword>
<dbReference type="PROSITE" id="PS50043">
    <property type="entry name" value="HTH_LUXR_2"/>
    <property type="match status" value="1"/>
</dbReference>
<dbReference type="PANTHER" id="PTHR44688">
    <property type="entry name" value="DNA-BINDING TRANSCRIPTIONAL ACTIVATOR DEVR_DOSR"/>
    <property type="match status" value="1"/>
</dbReference>
<dbReference type="PROSITE" id="PS00622">
    <property type="entry name" value="HTH_LUXR_1"/>
    <property type="match status" value="1"/>
</dbReference>
<dbReference type="InterPro" id="IPR036388">
    <property type="entry name" value="WH-like_DNA-bd_sf"/>
</dbReference>
<dbReference type="SUPFAM" id="SSF46894">
    <property type="entry name" value="C-terminal effector domain of the bipartite response regulators"/>
    <property type="match status" value="1"/>
</dbReference>
<evidence type="ECO:0000256" key="2">
    <source>
        <dbReference type="ARBA" id="ARBA00023125"/>
    </source>
</evidence>
<dbReference type="SUPFAM" id="SSF52540">
    <property type="entry name" value="P-loop containing nucleoside triphosphate hydrolases"/>
    <property type="match status" value="1"/>
</dbReference>
<reference evidence="5 6" key="2">
    <citation type="journal article" date="2011" name="ISME J.">
        <title>RNA-seq reveals cooperative metabolic interactions between two termite-gut spirochete species in co-culture.</title>
        <authorList>
            <person name="Rosenthal A.Z."/>
            <person name="Matson E.G."/>
            <person name="Eldar A."/>
            <person name="Leadbetter J.R."/>
        </authorList>
    </citation>
    <scope>NUCLEOTIDE SEQUENCE [LARGE SCALE GENOMIC DNA]</scope>
    <source>
        <strain evidence="6">ATCC BAA-888 / DSM 13862 / ZAS-9</strain>
    </source>
</reference>
<dbReference type="AlphaFoldDB" id="F5Y902"/>
<dbReference type="KEGG" id="taz:TREAZ_0881"/>
<proteinExistence type="predicted"/>
<dbReference type="SMART" id="SM00421">
    <property type="entry name" value="HTH_LUXR"/>
    <property type="match status" value="1"/>
</dbReference>
<dbReference type="InterPro" id="IPR027417">
    <property type="entry name" value="P-loop_NTPase"/>
</dbReference>
<dbReference type="InParanoid" id="F5Y902"/>